<dbReference type="PATRIC" id="fig|324602.8.peg.1211"/>
<dbReference type="RefSeq" id="WP_012256950.1">
    <property type="nucleotide sequence ID" value="NC_010175.1"/>
</dbReference>
<reference evidence="2" key="1">
    <citation type="journal article" date="2011" name="BMC Genomics">
        <title>Complete genome sequence of the filamentous anoxygenic phototrophic bacterium Chloroflexus aurantiacus.</title>
        <authorList>
            <person name="Tang K.H."/>
            <person name="Barry K."/>
            <person name="Chertkov O."/>
            <person name="Dalin E."/>
            <person name="Han C.S."/>
            <person name="Hauser L.J."/>
            <person name="Honchak B.M."/>
            <person name="Karbach L.E."/>
            <person name="Land M.L."/>
            <person name="Lapidus A."/>
            <person name="Larimer F.W."/>
            <person name="Mikhailova N."/>
            <person name="Pitluck S."/>
            <person name="Pierson B.K."/>
            <person name="Blankenship R.E."/>
        </authorList>
    </citation>
    <scope>NUCLEOTIDE SEQUENCE [LARGE SCALE GENOMIC DNA]</scope>
    <source>
        <strain evidence="2">ATCC 29366 / DSM 635 / J-10-fl</strain>
    </source>
</reference>
<dbReference type="STRING" id="324602.Caur_1062"/>
<dbReference type="eggNOG" id="COG3597">
    <property type="taxonomic scope" value="Bacteria"/>
</dbReference>
<dbReference type="EMBL" id="CP000909">
    <property type="protein sequence ID" value="ABY34294.1"/>
    <property type="molecule type" value="Genomic_DNA"/>
</dbReference>
<name>A9WIJ4_CHLAA</name>
<dbReference type="InParanoid" id="A9WIJ4"/>
<organism evidence="1 2">
    <name type="scientific">Chloroflexus aurantiacus (strain ATCC 29366 / DSM 635 / J-10-fl)</name>
    <dbReference type="NCBI Taxonomy" id="324602"/>
    <lineage>
        <taxon>Bacteria</taxon>
        <taxon>Bacillati</taxon>
        <taxon>Chloroflexota</taxon>
        <taxon>Chloroflexia</taxon>
        <taxon>Chloroflexales</taxon>
        <taxon>Chloroflexineae</taxon>
        <taxon>Chloroflexaceae</taxon>
        <taxon>Chloroflexus</taxon>
    </lineage>
</organism>
<dbReference type="EnsemblBacteria" id="ABY34294">
    <property type="protein sequence ID" value="ABY34294"/>
    <property type="gene ID" value="Caur_1062"/>
</dbReference>
<sequence length="351" mass="38834">MPSWNDLNLAWNTLREINVEDIRKEAESPLTIVCVGATRVCQSIAARLEYGEQRYGAVGPSPIHQANLATIVPAEVRNVDLVIIGLDRNIRLSARELTVIEQLAALSLPTVVVVWGTALPSDAGPLHPRVAHARLLVVPDPDAPDTDRQLAEAILERLPASLHLAAARRLPGLRPVLAKQLISSVSFTNASYVLATALPSQIPLLNMPFAAADTLILTKNQAMLVYRLALAYGAPPDIRERLFEVLPVIGGAFIWRQLARMLVGLIPVWGVAPKVAIAYAGTYTTGTAAWRWFAEGEIVDRERLQEIGREAIQLGREQAALLMAKARETGSQQVGRWKRFWQRLRQMWRRK</sequence>
<proteinExistence type="predicted"/>
<evidence type="ECO:0000313" key="1">
    <source>
        <dbReference type="EMBL" id="ABY34294.1"/>
    </source>
</evidence>
<dbReference type="HOGENOM" id="CLU_059930_0_0_0"/>
<accession>A9WIJ4</accession>
<protein>
    <recommendedName>
        <fullName evidence="3">DUF697 domain-containing protein</fullName>
    </recommendedName>
</protein>
<evidence type="ECO:0000313" key="2">
    <source>
        <dbReference type="Proteomes" id="UP000002008"/>
    </source>
</evidence>
<dbReference type="KEGG" id="cau:Caur_1062"/>
<dbReference type="Proteomes" id="UP000002008">
    <property type="component" value="Chromosome"/>
</dbReference>
<gene>
    <name evidence="1" type="ordered locus">Caur_1062</name>
</gene>
<keyword evidence="2" id="KW-1185">Reference proteome</keyword>
<dbReference type="AlphaFoldDB" id="A9WIJ4"/>
<evidence type="ECO:0008006" key="3">
    <source>
        <dbReference type="Google" id="ProtNLM"/>
    </source>
</evidence>